<evidence type="ECO:0000313" key="7">
    <source>
        <dbReference type="EMBL" id="KAG9339868.1"/>
    </source>
</evidence>
<evidence type="ECO:0000256" key="1">
    <source>
        <dbReference type="ARBA" id="ARBA00007831"/>
    </source>
</evidence>
<name>A0A8T2NQM9_9TELE</name>
<dbReference type="InterPro" id="IPR018252">
    <property type="entry name" value="Annexin_repeat_CS"/>
</dbReference>
<dbReference type="EMBL" id="JAFBMS010000049">
    <property type="protein sequence ID" value="KAG9339868.1"/>
    <property type="molecule type" value="Genomic_DNA"/>
</dbReference>
<dbReference type="GO" id="GO:0005544">
    <property type="term" value="F:calcium-dependent phospholipid binding"/>
    <property type="evidence" value="ECO:0007669"/>
    <property type="project" value="UniProtKB-KW"/>
</dbReference>
<dbReference type="SUPFAM" id="SSF47874">
    <property type="entry name" value="Annexin"/>
    <property type="match status" value="1"/>
</dbReference>
<protein>
    <recommendedName>
        <fullName evidence="6">Annexin</fullName>
    </recommendedName>
</protein>
<dbReference type="InterPro" id="IPR037104">
    <property type="entry name" value="Annexin_sf"/>
</dbReference>
<comment type="domain">
    <text evidence="6">A pair of annexin repeats may form one binding site for calcium and phospholipid.</text>
</comment>
<evidence type="ECO:0000256" key="2">
    <source>
        <dbReference type="ARBA" id="ARBA00022737"/>
    </source>
</evidence>
<keyword evidence="4 6" id="KW-0041">Annexin</keyword>
<dbReference type="Pfam" id="PF00191">
    <property type="entry name" value="Annexin"/>
    <property type="match status" value="4"/>
</dbReference>
<dbReference type="GO" id="GO:0005737">
    <property type="term" value="C:cytoplasm"/>
    <property type="evidence" value="ECO:0007669"/>
    <property type="project" value="TreeGrafter"/>
</dbReference>
<proteinExistence type="inferred from homology"/>
<dbReference type="PROSITE" id="PS00223">
    <property type="entry name" value="ANNEXIN_1"/>
    <property type="match status" value="1"/>
</dbReference>
<dbReference type="GO" id="GO:0005886">
    <property type="term" value="C:plasma membrane"/>
    <property type="evidence" value="ECO:0007669"/>
    <property type="project" value="TreeGrafter"/>
</dbReference>
<dbReference type="PRINTS" id="PR00196">
    <property type="entry name" value="ANNEXIN"/>
</dbReference>
<dbReference type="GO" id="GO:0001786">
    <property type="term" value="F:phosphatidylserine binding"/>
    <property type="evidence" value="ECO:0007669"/>
    <property type="project" value="TreeGrafter"/>
</dbReference>
<sequence length="454" mass="50346">MRFTSLWFLPARARVSSRKRRESTDEDSILQLLTARSNDQRQQIKAAYKTMHGKALPKPKLLQQRDGAPVATVHSKMGHLGAGWLMEQKCILVMRLYVQKGSVSQSQGFGGGQDTHPTHMIRDDTPRLAIEKGSVNAHMKLVGFRTSQQGLASLRPSVNIVLAFQINRRGRGVSGGSGKRWCPPGDLVDDLKSELGGKFETLIVGLMTPPIAYDVTELRNAIKGAGTDEKVLVEIMASRTAQQVKDIISAYKQGLCWQYGRGVCVVSPQYGRDYGRGVGVVSPQYGREYDDDLEEDITGDTSGHFKRMMVVLLQASRQQGVDESKVEVDAQELFAAGEKKYGTDEDKFITILGNRSAAHLKRVFEEYMKISGYEIEESIQRETSGSLKDLLLAGAGTDDNTLIRIMVSRSEVDMLDIRAQFRRLFAKSLHSSIQHDTSGDYRKTLLLLCGGDDA</sequence>
<dbReference type="GO" id="GO:0005634">
    <property type="term" value="C:nucleus"/>
    <property type="evidence" value="ECO:0007669"/>
    <property type="project" value="TreeGrafter"/>
</dbReference>
<dbReference type="SMART" id="SM00335">
    <property type="entry name" value="ANX"/>
    <property type="match status" value="4"/>
</dbReference>
<dbReference type="GO" id="GO:0005509">
    <property type="term" value="F:calcium ion binding"/>
    <property type="evidence" value="ECO:0007669"/>
    <property type="project" value="InterPro"/>
</dbReference>
<dbReference type="Gene3D" id="1.10.220.10">
    <property type="entry name" value="Annexin"/>
    <property type="match status" value="4"/>
</dbReference>
<dbReference type="GO" id="GO:0012506">
    <property type="term" value="C:vesicle membrane"/>
    <property type="evidence" value="ECO:0007669"/>
    <property type="project" value="TreeGrafter"/>
</dbReference>
<dbReference type="FunFam" id="1.10.220.10:FF:000002">
    <property type="entry name" value="Annexin"/>
    <property type="match status" value="1"/>
</dbReference>
<gene>
    <name evidence="7" type="ORF">JZ751_022373</name>
</gene>
<accession>A0A8T2NQM9</accession>
<keyword evidence="3 6" id="KW-0106">Calcium</keyword>
<keyword evidence="5 6" id="KW-0111">Calcium/phospholipid-binding</keyword>
<dbReference type="Proteomes" id="UP000824540">
    <property type="component" value="Unassembled WGS sequence"/>
</dbReference>
<dbReference type="InterPro" id="IPR001464">
    <property type="entry name" value="Annexin"/>
</dbReference>
<evidence type="ECO:0000256" key="5">
    <source>
        <dbReference type="ARBA" id="ARBA00023302"/>
    </source>
</evidence>
<dbReference type="FunFam" id="1.10.220.10:FF:000001">
    <property type="entry name" value="Annexin"/>
    <property type="match status" value="1"/>
</dbReference>
<dbReference type="InterPro" id="IPR018502">
    <property type="entry name" value="Annexin_repeat"/>
</dbReference>
<evidence type="ECO:0000256" key="4">
    <source>
        <dbReference type="ARBA" id="ARBA00023216"/>
    </source>
</evidence>
<dbReference type="PANTHER" id="PTHR10502:SF26">
    <property type="entry name" value="ANNEXIN A5"/>
    <property type="match status" value="1"/>
</dbReference>
<evidence type="ECO:0000313" key="8">
    <source>
        <dbReference type="Proteomes" id="UP000824540"/>
    </source>
</evidence>
<dbReference type="AlphaFoldDB" id="A0A8T2NQM9"/>
<keyword evidence="2 6" id="KW-0677">Repeat</keyword>
<evidence type="ECO:0000256" key="6">
    <source>
        <dbReference type="RuleBase" id="RU003540"/>
    </source>
</evidence>
<keyword evidence="8" id="KW-1185">Reference proteome</keyword>
<dbReference type="PANTHER" id="PTHR10502">
    <property type="entry name" value="ANNEXIN"/>
    <property type="match status" value="1"/>
</dbReference>
<reference evidence="7" key="1">
    <citation type="thesis" date="2021" institute="BYU ScholarsArchive" country="Provo, UT, USA">
        <title>Applications of and Algorithms for Genome Assembly and Genomic Analyses with an Emphasis on Marine Teleosts.</title>
        <authorList>
            <person name="Pickett B.D."/>
        </authorList>
    </citation>
    <scope>NUCLEOTIDE SEQUENCE</scope>
    <source>
        <strain evidence="7">HI-2016</strain>
    </source>
</reference>
<dbReference type="OrthoDB" id="37886at2759"/>
<organism evidence="7 8">
    <name type="scientific">Albula glossodonta</name>
    <name type="common">roundjaw bonefish</name>
    <dbReference type="NCBI Taxonomy" id="121402"/>
    <lineage>
        <taxon>Eukaryota</taxon>
        <taxon>Metazoa</taxon>
        <taxon>Chordata</taxon>
        <taxon>Craniata</taxon>
        <taxon>Vertebrata</taxon>
        <taxon>Euteleostomi</taxon>
        <taxon>Actinopterygii</taxon>
        <taxon>Neopterygii</taxon>
        <taxon>Teleostei</taxon>
        <taxon>Albuliformes</taxon>
        <taxon>Albulidae</taxon>
        <taxon>Albula</taxon>
    </lineage>
</organism>
<comment type="similarity">
    <text evidence="1 6">Belongs to the annexin family.</text>
</comment>
<comment type="caution">
    <text evidence="7">The sequence shown here is derived from an EMBL/GenBank/DDBJ whole genome shotgun (WGS) entry which is preliminary data.</text>
</comment>
<evidence type="ECO:0000256" key="3">
    <source>
        <dbReference type="ARBA" id="ARBA00022837"/>
    </source>
</evidence>
<dbReference type="PROSITE" id="PS51897">
    <property type="entry name" value="ANNEXIN_2"/>
    <property type="match status" value="3"/>
</dbReference>